<dbReference type="InterPro" id="IPR049945">
    <property type="entry name" value="AAA_22"/>
</dbReference>
<dbReference type="AlphaFoldDB" id="A0A4R3XS25"/>
<gene>
    <name evidence="3" type="ORF">EDC63_1312</name>
</gene>
<proteinExistence type="predicted"/>
<name>A0A4R3XS25_9PROT</name>
<feature type="compositionally biased region" description="Low complexity" evidence="1">
    <location>
        <begin position="308"/>
        <end position="335"/>
    </location>
</feature>
<dbReference type="GO" id="GO:0016887">
    <property type="term" value="F:ATP hydrolysis activity"/>
    <property type="evidence" value="ECO:0007669"/>
    <property type="project" value="InterPro"/>
</dbReference>
<protein>
    <submittedName>
        <fullName evidence="3">Type II secretory pathway predicted ATPase ExeA</fullName>
    </submittedName>
</protein>
<dbReference type="EMBL" id="SMCO01000031">
    <property type="protein sequence ID" value="TCV80067.1"/>
    <property type="molecule type" value="Genomic_DNA"/>
</dbReference>
<dbReference type="Proteomes" id="UP000295367">
    <property type="component" value="Unassembled WGS sequence"/>
</dbReference>
<evidence type="ECO:0000313" key="4">
    <source>
        <dbReference type="Proteomes" id="UP000295367"/>
    </source>
</evidence>
<dbReference type="InterPro" id="IPR027417">
    <property type="entry name" value="P-loop_NTPase"/>
</dbReference>
<dbReference type="Pfam" id="PF13401">
    <property type="entry name" value="AAA_22"/>
    <property type="match status" value="1"/>
</dbReference>
<dbReference type="InterPro" id="IPR007730">
    <property type="entry name" value="SPOR-like_dom"/>
</dbReference>
<dbReference type="GO" id="GO:0042834">
    <property type="term" value="F:peptidoglycan binding"/>
    <property type="evidence" value="ECO:0007669"/>
    <property type="project" value="InterPro"/>
</dbReference>
<sequence>MYFTHFGLTQPPFKITPNTAFFYGGGNRGAVLDALIYALSQGEGIIKITGEVGSGKTMLCRMLATKLPLDIETIYLANPSISPEDVLHAIVFELQLPVPAGASRQEITHILHDYLLERHKQGKQVVVLVEEAQGMPLATLEEIRLLSNLETEQAKLLQIVLFGQPELNESLNLQSMRQLKERITHSFPLGPLTPEETKEYLSFRLRAAGYHGPDLFNPAVVNFIAKHAMGLTRRINIIADKTLLAAYSEGTHNITLKHAQAAVKDSEFGNLPGQFPWRMAATIVLSVITTLGLAYALKTYQPTPPASAPAVTPTASPQSPAANAVQPPQANNAANEKAKASPPLAPADILEARIAATPSWLDQQKPDALAIQLIGSNNPEMLKSYLHEISQSIEIDNVFVYRTIARGNPSFTIIYSNFASRREAAEALANLPAKIKQNRPILRTVKGIRAELGQK</sequence>
<evidence type="ECO:0000256" key="1">
    <source>
        <dbReference type="SAM" id="MobiDB-lite"/>
    </source>
</evidence>
<keyword evidence="4" id="KW-1185">Reference proteome</keyword>
<accession>A0A4R3XS25</accession>
<dbReference type="PANTHER" id="PTHR35894:SF1">
    <property type="entry name" value="PHOSPHORIBULOKINASE _ URIDINE KINASE FAMILY"/>
    <property type="match status" value="1"/>
</dbReference>
<dbReference type="InterPro" id="IPR036680">
    <property type="entry name" value="SPOR-like_sf"/>
</dbReference>
<dbReference type="PANTHER" id="PTHR35894">
    <property type="entry name" value="GENERAL SECRETION PATHWAY PROTEIN A-RELATED"/>
    <property type="match status" value="1"/>
</dbReference>
<dbReference type="OrthoDB" id="9783370at2"/>
<reference evidence="3 4" key="1">
    <citation type="submission" date="2019-03" db="EMBL/GenBank/DDBJ databases">
        <title>Genomic Encyclopedia of Type Strains, Phase IV (KMG-IV): sequencing the most valuable type-strain genomes for metagenomic binning, comparative biology and taxonomic classification.</title>
        <authorList>
            <person name="Goeker M."/>
        </authorList>
    </citation>
    <scope>NUCLEOTIDE SEQUENCE [LARGE SCALE GENOMIC DNA]</scope>
    <source>
        <strain evidence="3 4">DSM 100309</strain>
    </source>
</reference>
<feature type="domain" description="SPOR" evidence="2">
    <location>
        <begin position="363"/>
        <end position="444"/>
    </location>
</feature>
<comment type="caution">
    <text evidence="3">The sequence shown here is derived from an EMBL/GenBank/DDBJ whole genome shotgun (WGS) entry which is preliminary data.</text>
</comment>
<dbReference type="PROSITE" id="PS51724">
    <property type="entry name" value="SPOR"/>
    <property type="match status" value="1"/>
</dbReference>
<feature type="region of interest" description="Disordered" evidence="1">
    <location>
        <begin position="306"/>
        <end position="342"/>
    </location>
</feature>
<dbReference type="Gene3D" id="3.40.50.300">
    <property type="entry name" value="P-loop containing nucleotide triphosphate hydrolases"/>
    <property type="match status" value="1"/>
</dbReference>
<organism evidence="3 4">
    <name type="scientific">Sulfurirhabdus autotrophica</name>
    <dbReference type="NCBI Taxonomy" id="1706046"/>
    <lineage>
        <taxon>Bacteria</taxon>
        <taxon>Pseudomonadati</taxon>
        <taxon>Pseudomonadota</taxon>
        <taxon>Betaproteobacteria</taxon>
        <taxon>Nitrosomonadales</taxon>
        <taxon>Sulfuricellaceae</taxon>
        <taxon>Sulfurirhabdus</taxon>
    </lineage>
</organism>
<dbReference type="SUPFAM" id="SSF52540">
    <property type="entry name" value="P-loop containing nucleoside triphosphate hydrolases"/>
    <property type="match status" value="1"/>
</dbReference>
<dbReference type="Gene3D" id="3.30.70.1070">
    <property type="entry name" value="Sporulation related repeat"/>
    <property type="match status" value="1"/>
</dbReference>
<dbReference type="InterPro" id="IPR052026">
    <property type="entry name" value="ExeA_AAA_ATPase_DNA-bind"/>
</dbReference>
<evidence type="ECO:0000259" key="2">
    <source>
        <dbReference type="PROSITE" id="PS51724"/>
    </source>
</evidence>
<dbReference type="RefSeq" id="WP_124946858.1">
    <property type="nucleotide sequence ID" value="NZ_BHVT01000044.1"/>
</dbReference>
<evidence type="ECO:0000313" key="3">
    <source>
        <dbReference type="EMBL" id="TCV80067.1"/>
    </source>
</evidence>